<keyword evidence="2" id="KW-1185">Reference proteome</keyword>
<dbReference type="AlphaFoldDB" id="A0AAD6R2Q3"/>
<dbReference type="Proteomes" id="UP001164929">
    <property type="component" value="Chromosome 4"/>
</dbReference>
<organism evidence="1 2">
    <name type="scientific">Populus alba x Populus x berolinensis</name>
    <dbReference type="NCBI Taxonomy" id="444605"/>
    <lineage>
        <taxon>Eukaryota</taxon>
        <taxon>Viridiplantae</taxon>
        <taxon>Streptophyta</taxon>
        <taxon>Embryophyta</taxon>
        <taxon>Tracheophyta</taxon>
        <taxon>Spermatophyta</taxon>
        <taxon>Magnoliopsida</taxon>
        <taxon>eudicotyledons</taxon>
        <taxon>Gunneridae</taxon>
        <taxon>Pentapetalae</taxon>
        <taxon>rosids</taxon>
        <taxon>fabids</taxon>
        <taxon>Malpighiales</taxon>
        <taxon>Salicaceae</taxon>
        <taxon>Saliceae</taxon>
        <taxon>Populus</taxon>
    </lineage>
</organism>
<dbReference type="EMBL" id="JAQIZT010000004">
    <property type="protein sequence ID" value="KAJ7001113.1"/>
    <property type="molecule type" value="Genomic_DNA"/>
</dbReference>
<name>A0AAD6R2Q3_9ROSI</name>
<sequence>MFFLSPSVLFFLLFFPPSTSPRSFLWLL</sequence>
<evidence type="ECO:0000313" key="1">
    <source>
        <dbReference type="EMBL" id="KAJ7001113.1"/>
    </source>
</evidence>
<comment type="caution">
    <text evidence="1">The sequence shown here is derived from an EMBL/GenBank/DDBJ whole genome shotgun (WGS) entry which is preliminary data.</text>
</comment>
<gene>
    <name evidence="1" type="ORF">NC653_011524</name>
</gene>
<accession>A0AAD6R2Q3</accession>
<evidence type="ECO:0000313" key="2">
    <source>
        <dbReference type="Proteomes" id="UP001164929"/>
    </source>
</evidence>
<reference evidence="1 2" key="1">
    <citation type="journal article" date="2023" name="Mol. Ecol. Resour.">
        <title>Chromosome-level genome assembly of a triploid poplar Populus alba 'Berolinensis'.</title>
        <authorList>
            <person name="Chen S."/>
            <person name="Yu Y."/>
            <person name="Wang X."/>
            <person name="Wang S."/>
            <person name="Zhang T."/>
            <person name="Zhou Y."/>
            <person name="He R."/>
            <person name="Meng N."/>
            <person name="Wang Y."/>
            <person name="Liu W."/>
            <person name="Liu Z."/>
            <person name="Liu J."/>
            <person name="Guo Q."/>
            <person name="Huang H."/>
            <person name="Sederoff R.R."/>
            <person name="Wang G."/>
            <person name="Qu G."/>
            <person name="Chen S."/>
        </authorList>
    </citation>
    <scope>NUCLEOTIDE SEQUENCE [LARGE SCALE GENOMIC DNA]</scope>
    <source>
        <strain evidence="1">SC-2020</strain>
    </source>
</reference>
<proteinExistence type="predicted"/>
<protein>
    <submittedName>
        <fullName evidence="1">Uncharacterized protein</fullName>
    </submittedName>
</protein>